<dbReference type="SUPFAM" id="SSF53649">
    <property type="entry name" value="Alkaline phosphatase-like"/>
    <property type="match status" value="1"/>
</dbReference>
<evidence type="ECO:0000256" key="2">
    <source>
        <dbReference type="ARBA" id="ARBA00022801"/>
    </source>
</evidence>
<dbReference type="PANTHER" id="PTHR45953">
    <property type="entry name" value="IDURONATE 2-SULFATASE"/>
    <property type="match status" value="1"/>
</dbReference>
<organism evidence="4 5">
    <name type="scientific">Jiella sonneratiae</name>
    <dbReference type="NCBI Taxonomy" id="2816856"/>
    <lineage>
        <taxon>Bacteria</taxon>
        <taxon>Pseudomonadati</taxon>
        <taxon>Pseudomonadota</taxon>
        <taxon>Alphaproteobacteria</taxon>
        <taxon>Hyphomicrobiales</taxon>
        <taxon>Aurantimonadaceae</taxon>
        <taxon>Jiella</taxon>
    </lineage>
</organism>
<keyword evidence="2" id="KW-0378">Hydrolase</keyword>
<evidence type="ECO:0000313" key="5">
    <source>
        <dbReference type="Proteomes" id="UP000664288"/>
    </source>
</evidence>
<keyword evidence="1" id="KW-0479">Metal-binding</keyword>
<sequence length="503" mass="58152">MKCVFVLFDSLNRHMLGAYGGTRVPTPNFDRLAARTRVYDRHYVGSLPCMPARRDLLTGRLTFLHRSWGPLEPFDNAFPEILKAKGVHSHLVTDHYHYWEDGGATYHNRYSTFEFVRGQESDPWKAMVQPPWERLREKYHERQMAVDGISKYAAHVINREFIREEKDFPSVQCFAHGLDFLDRNRDADGWFLQIETFDPHEPFFAPDRFKQPFATGWNGPIRDWPRYGRVDELPEEAEELRANYYAVVALCDELLGRLLDEFDEHDMWRDTALIVTTDHGFLLGEHDFWAKNRMNMYEEIVHIPLMVHDPRDLRAERVGRLTQSVDLAPTVLDLFGAEVPAETQGVSLLTEHQREAVIFGYFGGAVNVTDGRTTYHRFPADVATQEIWQYTLMPTHITSRFTPEELRAATLAPPFDWTKEAPLLKVPVIARSPMYHNYGPGCLLESDTRLYDLTTDPGQERPLSDATRESSMVEKMVRLMRATDAPCEAFDRLGLRQEAGRIA</sequence>
<gene>
    <name evidence="4" type="ORF">J1C47_14470</name>
</gene>
<dbReference type="Proteomes" id="UP000664288">
    <property type="component" value="Unassembled WGS sequence"/>
</dbReference>
<dbReference type="PANTHER" id="PTHR45953:SF1">
    <property type="entry name" value="IDURONATE 2-SULFATASE"/>
    <property type="match status" value="1"/>
</dbReference>
<dbReference type="InterPro" id="IPR000917">
    <property type="entry name" value="Sulfatase_N"/>
</dbReference>
<protein>
    <submittedName>
        <fullName evidence="4">Sulfatase</fullName>
    </submittedName>
</protein>
<keyword evidence="5" id="KW-1185">Reference proteome</keyword>
<name>A0ABS3J5B0_9HYPH</name>
<dbReference type="CDD" id="cd16148">
    <property type="entry name" value="sulfatase_like"/>
    <property type="match status" value="1"/>
</dbReference>
<evidence type="ECO:0000313" key="4">
    <source>
        <dbReference type="EMBL" id="MBO0904847.1"/>
    </source>
</evidence>
<dbReference type="EMBL" id="JAFMPY010000014">
    <property type="protein sequence ID" value="MBO0904847.1"/>
    <property type="molecule type" value="Genomic_DNA"/>
</dbReference>
<evidence type="ECO:0000259" key="3">
    <source>
        <dbReference type="Pfam" id="PF00884"/>
    </source>
</evidence>
<dbReference type="Gene3D" id="3.40.720.10">
    <property type="entry name" value="Alkaline Phosphatase, subunit A"/>
    <property type="match status" value="1"/>
</dbReference>
<proteinExistence type="predicted"/>
<accession>A0ABS3J5B0</accession>
<comment type="caution">
    <text evidence="4">The sequence shown here is derived from an EMBL/GenBank/DDBJ whole genome shotgun (WGS) entry which is preliminary data.</text>
</comment>
<reference evidence="4 5" key="1">
    <citation type="submission" date="2021-03" db="EMBL/GenBank/DDBJ databases">
        <title>Whole genome sequence of Jiella sp. MQZ13P-4.</title>
        <authorList>
            <person name="Tuo L."/>
        </authorList>
    </citation>
    <scope>NUCLEOTIDE SEQUENCE [LARGE SCALE GENOMIC DNA]</scope>
    <source>
        <strain evidence="4 5">MQZ13P-4</strain>
    </source>
</reference>
<evidence type="ECO:0000256" key="1">
    <source>
        <dbReference type="ARBA" id="ARBA00022723"/>
    </source>
</evidence>
<feature type="domain" description="Sulfatase N-terminal" evidence="3">
    <location>
        <begin position="4"/>
        <end position="337"/>
    </location>
</feature>
<dbReference type="RefSeq" id="WP_207351479.1">
    <property type="nucleotide sequence ID" value="NZ_JAFMPY010000014.1"/>
</dbReference>
<dbReference type="InterPro" id="IPR017850">
    <property type="entry name" value="Alkaline_phosphatase_core_sf"/>
</dbReference>
<dbReference type="Pfam" id="PF00884">
    <property type="entry name" value="Sulfatase"/>
    <property type="match status" value="1"/>
</dbReference>